<proteinExistence type="predicted"/>
<evidence type="ECO:0000313" key="2">
    <source>
        <dbReference type="Proteomes" id="UP001162060"/>
    </source>
</evidence>
<protein>
    <recommendedName>
        <fullName evidence="3">Ubiquitin-conjugating enzyme E2C-binding protein</fullName>
    </recommendedName>
</protein>
<dbReference type="GO" id="GO:0000209">
    <property type="term" value="P:protein polyubiquitination"/>
    <property type="evidence" value="ECO:0007669"/>
    <property type="project" value="TreeGrafter"/>
</dbReference>
<dbReference type="GO" id="GO:0031624">
    <property type="term" value="F:ubiquitin conjugating enzyme binding"/>
    <property type="evidence" value="ECO:0007669"/>
    <property type="project" value="TreeGrafter"/>
</dbReference>
<evidence type="ECO:0008006" key="3">
    <source>
        <dbReference type="Google" id="ProtNLM"/>
    </source>
</evidence>
<dbReference type="GO" id="GO:0061630">
    <property type="term" value="F:ubiquitin protein ligase activity"/>
    <property type="evidence" value="ECO:0007669"/>
    <property type="project" value="TreeGrafter"/>
</dbReference>
<accession>A0AAV1UMZ4</accession>
<dbReference type="GO" id="GO:0000151">
    <property type="term" value="C:ubiquitin ligase complex"/>
    <property type="evidence" value="ECO:0007669"/>
    <property type="project" value="TreeGrafter"/>
</dbReference>
<dbReference type="GO" id="GO:0051865">
    <property type="term" value="P:protein autoubiquitination"/>
    <property type="evidence" value="ECO:0007669"/>
    <property type="project" value="TreeGrafter"/>
</dbReference>
<dbReference type="GO" id="GO:0005829">
    <property type="term" value="C:cytosol"/>
    <property type="evidence" value="ECO:0007669"/>
    <property type="project" value="TreeGrafter"/>
</dbReference>
<dbReference type="PANTHER" id="PTHR31531">
    <property type="entry name" value="E3 UBIQUITIN-PROTEIN LIGASE E3D FAMILY MEMBER"/>
    <property type="match status" value="1"/>
</dbReference>
<dbReference type="Proteomes" id="UP001162060">
    <property type="component" value="Unassembled WGS sequence"/>
</dbReference>
<dbReference type="Pfam" id="PF09814">
    <property type="entry name" value="HECT_2"/>
    <property type="match status" value="1"/>
</dbReference>
<evidence type="ECO:0000313" key="1">
    <source>
        <dbReference type="EMBL" id="CAK7935442.1"/>
    </source>
</evidence>
<dbReference type="PANTHER" id="PTHR31531:SF2">
    <property type="entry name" value="E3 UBIQUITIN-PROTEIN LIGASE E3D"/>
    <property type="match status" value="1"/>
</dbReference>
<sequence length="459" mass="51439">MADDCTCASENELIQPAADGLVNCLETLNVTEHETGNEWSAAPRIVDSLVEYNANIGCYQCFLLPSDDRHKDDGYKVTNVLTAEHLRVRVAFPHVELRYHDPLDHRVDTVIWQTEIERNVDVTQCTVEPKDDHWYLRVPIRLSDKQPLGGFSSFTMVSPLELRVESYGSLSCRTCKAQLLDCEDGVKMDKVLPLPSANWMDMFDFWGAGIGAFEHIPRDDICAQRHRVLVGESYILLHASDLVAEATTVADGEGEATVALGDSAKEEREWIPLTCANCSERVGLRNVEQPDTVRLHKHVLIARHLARARVEKDLVEQDQEAEDVFGEYTIDSILSAKLLETADSDGIFRFVLTPSNDKHDCADLSSGNQGGTSALLHLQLLSWETMIKQQGSNKFRRVLKVLYGGRQSTSTIQERLPVHTVKLPPTMCLTIADRLQASSTLLPSSLRTFNRMNVGYLYN</sequence>
<name>A0AAV1UMZ4_9STRA</name>
<gene>
    <name evidence="1" type="ORF">PM001_LOCUS20592</name>
</gene>
<dbReference type="GO" id="GO:0030332">
    <property type="term" value="F:cyclin binding"/>
    <property type="evidence" value="ECO:0007669"/>
    <property type="project" value="TreeGrafter"/>
</dbReference>
<dbReference type="AlphaFoldDB" id="A0AAV1UMZ4"/>
<comment type="caution">
    <text evidence="1">The sequence shown here is derived from an EMBL/GenBank/DDBJ whole genome shotgun (WGS) entry which is preliminary data.</text>
</comment>
<dbReference type="EMBL" id="CAKLBY020000221">
    <property type="protein sequence ID" value="CAK7935442.1"/>
    <property type="molecule type" value="Genomic_DNA"/>
</dbReference>
<dbReference type="GO" id="GO:0005634">
    <property type="term" value="C:nucleus"/>
    <property type="evidence" value="ECO:0007669"/>
    <property type="project" value="TreeGrafter"/>
</dbReference>
<dbReference type="InterPro" id="IPR019193">
    <property type="entry name" value="UBQ-conj_enz_E2-bd_prot"/>
</dbReference>
<organism evidence="1 2">
    <name type="scientific">Peronospora matthiolae</name>
    <dbReference type="NCBI Taxonomy" id="2874970"/>
    <lineage>
        <taxon>Eukaryota</taxon>
        <taxon>Sar</taxon>
        <taxon>Stramenopiles</taxon>
        <taxon>Oomycota</taxon>
        <taxon>Peronosporomycetes</taxon>
        <taxon>Peronosporales</taxon>
        <taxon>Peronosporaceae</taxon>
        <taxon>Peronospora</taxon>
    </lineage>
</organism>
<dbReference type="GO" id="GO:0043161">
    <property type="term" value="P:proteasome-mediated ubiquitin-dependent protein catabolic process"/>
    <property type="evidence" value="ECO:0007669"/>
    <property type="project" value="TreeGrafter"/>
</dbReference>
<reference evidence="1" key="1">
    <citation type="submission" date="2024-01" db="EMBL/GenBank/DDBJ databases">
        <authorList>
            <person name="Webb A."/>
        </authorList>
    </citation>
    <scope>NUCLEOTIDE SEQUENCE</scope>
    <source>
        <strain evidence="1">Pm1</strain>
    </source>
</reference>
<dbReference type="GO" id="GO:0006513">
    <property type="term" value="P:protein monoubiquitination"/>
    <property type="evidence" value="ECO:0007669"/>
    <property type="project" value="TreeGrafter"/>
</dbReference>